<organism evidence="1">
    <name type="scientific">Arundo donax</name>
    <name type="common">Giant reed</name>
    <name type="synonym">Donax arundinaceus</name>
    <dbReference type="NCBI Taxonomy" id="35708"/>
    <lineage>
        <taxon>Eukaryota</taxon>
        <taxon>Viridiplantae</taxon>
        <taxon>Streptophyta</taxon>
        <taxon>Embryophyta</taxon>
        <taxon>Tracheophyta</taxon>
        <taxon>Spermatophyta</taxon>
        <taxon>Magnoliopsida</taxon>
        <taxon>Liliopsida</taxon>
        <taxon>Poales</taxon>
        <taxon>Poaceae</taxon>
        <taxon>PACMAD clade</taxon>
        <taxon>Arundinoideae</taxon>
        <taxon>Arundineae</taxon>
        <taxon>Arundo</taxon>
    </lineage>
</organism>
<reference evidence="1" key="1">
    <citation type="submission" date="2014-09" db="EMBL/GenBank/DDBJ databases">
        <authorList>
            <person name="Magalhaes I.L.F."/>
            <person name="Oliveira U."/>
            <person name="Santos F.R."/>
            <person name="Vidigal T.H.D.A."/>
            <person name="Brescovit A.D."/>
            <person name="Santos A.J."/>
        </authorList>
    </citation>
    <scope>NUCLEOTIDE SEQUENCE</scope>
    <source>
        <tissue evidence="1">Shoot tissue taken approximately 20 cm above the soil surface</tissue>
    </source>
</reference>
<evidence type="ECO:0000313" key="1">
    <source>
        <dbReference type="EMBL" id="JAE28899.1"/>
    </source>
</evidence>
<protein>
    <submittedName>
        <fullName evidence="1">Uncharacterized protein</fullName>
    </submittedName>
</protein>
<accession>A0A0A9GZD1</accession>
<reference evidence="1" key="2">
    <citation type="journal article" date="2015" name="Data Brief">
        <title>Shoot transcriptome of the giant reed, Arundo donax.</title>
        <authorList>
            <person name="Barrero R.A."/>
            <person name="Guerrero F.D."/>
            <person name="Moolhuijzen P."/>
            <person name="Goolsby J.A."/>
            <person name="Tidwell J."/>
            <person name="Bellgard S.E."/>
            <person name="Bellgard M.I."/>
        </authorList>
    </citation>
    <scope>NUCLEOTIDE SEQUENCE</scope>
    <source>
        <tissue evidence="1">Shoot tissue taken approximately 20 cm above the soil surface</tissue>
    </source>
</reference>
<dbReference type="AlphaFoldDB" id="A0A0A9GZD1"/>
<dbReference type="EMBL" id="GBRH01168997">
    <property type="protein sequence ID" value="JAE28899.1"/>
    <property type="molecule type" value="Transcribed_RNA"/>
</dbReference>
<name>A0A0A9GZD1_ARUDO</name>
<sequence length="48" mass="5805">MTQEILGFIFHYNHLSIWQHKLSINHIILFQSVELFFIPNANGTMHHW</sequence>
<proteinExistence type="predicted"/>